<keyword evidence="1" id="KW-1133">Transmembrane helix</keyword>
<dbReference type="Gene3D" id="3.30.700.10">
    <property type="entry name" value="Glycoprotein, Type 4 Pilin"/>
    <property type="match status" value="1"/>
</dbReference>
<evidence type="ECO:0000256" key="1">
    <source>
        <dbReference type="SAM" id="Phobius"/>
    </source>
</evidence>
<name>A0ABT2ENW5_9BACT</name>
<evidence type="ECO:0000313" key="2">
    <source>
        <dbReference type="EMBL" id="MCS3919657.1"/>
    </source>
</evidence>
<protein>
    <submittedName>
        <fullName evidence="2">Type II secretory pathway pseudopilin PulG</fullName>
    </submittedName>
</protein>
<keyword evidence="3" id="KW-1185">Reference proteome</keyword>
<dbReference type="InterPro" id="IPR045584">
    <property type="entry name" value="Pilin-like"/>
</dbReference>
<dbReference type="RefSeq" id="WP_259096311.1">
    <property type="nucleotide sequence ID" value="NZ_CP130454.1"/>
</dbReference>
<keyword evidence="1" id="KW-0812">Transmembrane</keyword>
<comment type="caution">
    <text evidence="2">The sequence shown here is derived from an EMBL/GenBank/DDBJ whole genome shotgun (WGS) entry which is preliminary data.</text>
</comment>
<dbReference type="Proteomes" id="UP001204798">
    <property type="component" value="Unassembled WGS sequence"/>
</dbReference>
<dbReference type="SUPFAM" id="SSF54523">
    <property type="entry name" value="Pili subunits"/>
    <property type="match status" value="1"/>
</dbReference>
<feature type="transmembrane region" description="Helical" evidence="1">
    <location>
        <begin position="6"/>
        <end position="25"/>
    </location>
</feature>
<proteinExistence type="predicted"/>
<accession>A0ABT2ENW5</accession>
<reference evidence="2 3" key="1">
    <citation type="submission" date="2022-08" db="EMBL/GenBank/DDBJ databases">
        <title>Bacterial and archaeal communities from various locations to study Microbial Dark Matter (Phase II).</title>
        <authorList>
            <person name="Stepanauskas R."/>
        </authorList>
    </citation>
    <scope>NUCLEOTIDE SEQUENCE [LARGE SCALE GENOMIC DNA]</scope>
    <source>
        <strain evidence="2 3">PD1</strain>
    </source>
</reference>
<evidence type="ECO:0000313" key="3">
    <source>
        <dbReference type="Proteomes" id="UP001204798"/>
    </source>
</evidence>
<gene>
    <name evidence="2" type="ORF">M2350_002070</name>
</gene>
<dbReference type="EMBL" id="JANUCP010000003">
    <property type="protein sequence ID" value="MCS3919657.1"/>
    <property type="molecule type" value="Genomic_DNA"/>
</dbReference>
<sequence length="117" mass="12841">MRGQTLAALLVVVLIIAIVAAFIYLSQHAQSPQQKGQQAQTTYGAALQRAKEVECMNNLHQIRQAIQMFVAEQGTNPPNLQSARLPAGVQPICPVTKVPYTYDPTTGKVMCPQHPRF</sequence>
<keyword evidence="1" id="KW-0472">Membrane</keyword>
<organism evidence="2 3">
    <name type="scientific">Candidatus Fervidibacter sacchari</name>
    <dbReference type="NCBI Taxonomy" id="1448929"/>
    <lineage>
        <taxon>Bacteria</taxon>
        <taxon>Candidatus Fervidibacterota</taxon>
        <taxon>Candidatus Fervidibacter</taxon>
    </lineage>
</organism>